<evidence type="ECO:0000256" key="1">
    <source>
        <dbReference type="SAM" id="MobiDB-lite"/>
    </source>
</evidence>
<comment type="caution">
    <text evidence="4">The sequence shown here is derived from an EMBL/GenBank/DDBJ whole genome shotgun (WGS) entry which is preliminary data.</text>
</comment>
<dbReference type="SUPFAM" id="SSF46785">
    <property type="entry name" value="Winged helix' DNA-binding domain"/>
    <property type="match status" value="1"/>
</dbReference>
<proteinExistence type="predicted"/>
<dbReference type="Pfam" id="PF13280">
    <property type="entry name" value="WYL"/>
    <property type="match status" value="1"/>
</dbReference>
<dbReference type="Proteomes" id="UP000484842">
    <property type="component" value="Unassembled WGS sequence"/>
</dbReference>
<dbReference type="AlphaFoldDB" id="A0A7X1TR90"/>
<dbReference type="Gene3D" id="1.10.10.10">
    <property type="entry name" value="Winged helix-like DNA-binding domain superfamily/Winged helix DNA-binding domain"/>
    <property type="match status" value="1"/>
</dbReference>
<evidence type="ECO:0000259" key="3">
    <source>
        <dbReference type="Pfam" id="PF25583"/>
    </source>
</evidence>
<feature type="region of interest" description="Disordered" evidence="1">
    <location>
        <begin position="1"/>
        <end position="25"/>
    </location>
</feature>
<evidence type="ECO:0000313" key="5">
    <source>
        <dbReference type="Proteomes" id="UP000484842"/>
    </source>
</evidence>
<evidence type="ECO:0000313" key="4">
    <source>
        <dbReference type="EMBL" id="MPY66553.1"/>
    </source>
</evidence>
<dbReference type="PANTHER" id="PTHR34580">
    <property type="match status" value="1"/>
</dbReference>
<dbReference type="EMBL" id="WBSL01000002">
    <property type="protein sequence ID" value="MPY66553.1"/>
    <property type="molecule type" value="Genomic_DNA"/>
</dbReference>
<protein>
    <submittedName>
        <fullName evidence="4">WYL domain-containing protein</fullName>
    </submittedName>
</protein>
<dbReference type="RefSeq" id="WP_322618630.1">
    <property type="nucleotide sequence ID" value="NZ_WBSL01000002.1"/>
</dbReference>
<reference evidence="4 5" key="1">
    <citation type="submission" date="2019-10" db="EMBL/GenBank/DDBJ databases">
        <title>Deinococcus sp. isolated from soil.</title>
        <authorList>
            <person name="Li Y."/>
            <person name="Wang J."/>
        </authorList>
    </citation>
    <scope>NUCLEOTIDE SEQUENCE [LARGE SCALE GENOMIC DNA]</scope>
    <source>
        <strain evidence="4 5">SDU3-2</strain>
    </source>
</reference>
<gene>
    <name evidence="4" type="ORF">F8S09_07565</name>
</gene>
<dbReference type="InterPro" id="IPR026881">
    <property type="entry name" value="WYL_dom"/>
</dbReference>
<dbReference type="Pfam" id="PF25583">
    <property type="entry name" value="WCX"/>
    <property type="match status" value="1"/>
</dbReference>
<organism evidence="4 5">
    <name type="scientific">Deinococcus terrestris</name>
    <dbReference type="NCBI Taxonomy" id="2651870"/>
    <lineage>
        <taxon>Bacteria</taxon>
        <taxon>Thermotogati</taxon>
        <taxon>Deinococcota</taxon>
        <taxon>Deinococci</taxon>
        <taxon>Deinococcales</taxon>
        <taxon>Deinococcaceae</taxon>
        <taxon>Deinococcus</taxon>
    </lineage>
</organism>
<dbReference type="InterPro" id="IPR057727">
    <property type="entry name" value="WCX_dom"/>
</dbReference>
<keyword evidence="5" id="KW-1185">Reference proteome</keyword>
<dbReference type="InterPro" id="IPR036388">
    <property type="entry name" value="WH-like_DNA-bd_sf"/>
</dbReference>
<dbReference type="InterPro" id="IPR051534">
    <property type="entry name" value="CBASS_pafABC_assoc_protein"/>
</dbReference>
<sequence length="359" mass="40425">MGEPQQTHPDTDLPTPTAPRPLPRQPLVWNRAKRLAALADKLRQAPRTTEQLAAHFGVTRRSIQRDLLALSQMEHRVTRDHRGAYHIPQGGRALGPAEALAVYTAVRLLHHHAPVTSGHYLSALETIAGNLPQHLRHLLHRSLLDTGATHATDRALDFVAAAWTNREVLRFDYRKPGGEVERGNELEVYFVEISRDNLAPYVIGQETRHRQAIRTFKVSRMENFARLERTYDIPEDFDPRDYLSDAWGVIGGKNPVTVRVRFAPEAAYRVLEGGYPNATRVDTTLIHRDGSVELDIRAGADASGLPRELIPFLLGWGPRVEVLSPPHVREHWLNELRAALARHDPTYPGALLDAMEGRR</sequence>
<evidence type="ECO:0000259" key="2">
    <source>
        <dbReference type="Pfam" id="PF13280"/>
    </source>
</evidence>
<feature type="domain" description="WYL" evidence="2">
    <location>
        <begin position="156"/>
        <end position="223"/>
    </location>
</feature>
<name>A0A7X1TR90_9DEIO</name>
<feature type="compositionally biased region" description="Low complexity" evidence="1">
    <location>
        <begin position="1"/>
        <end position="15"/>
    </location>
</feature>
<accession>A0A7X1TR90</accession>
<feature type="domain" description="WCX" evidence="3">
    <location>
        <begin position="255"/>
        <end position="340"/>
    </location>
</feature>
<dbReference type="InterPro" id="IPR036390">
    <property type="entry name" value="WH_DNA-bd_sf"/>
</dbReference>
<dbReference type="PANTHER" id="PTHR34580:SF1">
    <property type="entry name" value="PROTEIN PAFC"/>
    <property type="match status" value="1"/>
</dbReference>